<evidence type="ECO:0000259" key="2">
    <source>
        <dbReference type="Pfam" id="PF00156"/>
    </source>
</evidence>
<dbReference type="Proteomes" id="UP000014151">
    <property type="component" value="Unassembled WGS sequence"/>
</dbReference>
<evidence type="ECO:0000256" key="1">
    <source>
        <dbReference type="SAM" id="Phobius"/>
    </source>
</evidence>
<dbReference type="Gene3D" id="3.40.50.2020">
    <property type="match status" value="1"/>
</dbReference>
<dbReference type="InterPro" id="IPR029057">
    <property type="entry name" value="PRTase-like"/>
</dbReference>
<proteinExistence type="predicted"/>
<feature type="transmembrane region" description="Helical" evidence="1">
    <location>
        <begin position="6"/>
        <end position="25"/>
    </location>
</feature>
<organism evidence="3 4">
    <name type="scientific">Phocaeicola vulgatus dnLKV7</name>
    <dbReference type="NCBI Taxonomy" id="1235786"/>
    <lineage>
        <taxon>Bacteria</taxon>
        <taxon>Pseudomonadati</taxon>
        <taxon>Bacteroidota</taxon>
        <taxon>Bacteroidia</taxon>
        <taxon>Bacteroidales</taxon>
        <taxon>Bacteroidaceae</taxon>
        <taxon>Phocaeicola</taxon>
    </lineage>
</organism>
<evidence type="ECO:0000313" key="4">
    <source>
        <dbReference type="Proteomes" id="UP000014151"/>
    </source>
</evidence>
<keyword evidence="1" id="KW-1133">Transmembrane helix</keyword>
<keyword evidence="1" id="KW-0472">Membrane</keyword>
<dbReference type="SUPFAM" id="SSF53271">
    <property type="entry name" value="PRTase-like"/>
    <property type="match status" value="1"/>
</dbReference>
<dbReference type="InterPro" id="IPR000836">
    <property type="entry name" value="PRTase_dom"/>
</dbReference>
<name>R9H4I0_PHOVU</name>
<dbReference type="PATRIC" id="fig|1235786.3.peg.3384"/>
<protein>
    <recommendedName>
        <fullName evidence="2">Phosphoribosyltransferase domain-containing protein</fullName>
    </recommendedName>
</protein>
<sequence>MIAPRIVFLILLCLIGVLWYIIGYWRRKSGEAAYAAARMADNAGERDCYCRLAVIAGHRDACRMFCFSHPERFEDHLPLKPFKSHGIRMIFYGHYYPSRYSKLLNEEQRAFCRSLYQFKNGEAHGIEFFKACMDALQTDGKPYHIMFMPCSNWIKYGQRFKRLDWYIGKHRRELTSGLYDVDMFDERESLHEAKGGEERILERNYRITEDIKGKEVIIIDDVMTTGQSVADYKEVIERCGGKVVAAILYGKTATVPPLFLVKLNVWSDFYAATINRKRKS</sequence>
<keyword evidence="1" id="KW-0812">Transmembrane</keyword>
<dbReference type="HOGENOM" id="CLU_087200_0_0_10"/>
<feature type="domain" description="Phosphoribosyltransferase" evidence="2">
    <location>
        <begin position="185"/>
        <end position="252"/>
    </location>
</feature>
<dbReference type="AlphaFoldDB" id="R9H4I0"/>
<evidence type="ECO:0000313" key="3">
    <source>
        <dbReference type="EMBL" id="EOR98926.1"/>
    </source>
</evidence>
<dbReference type="CDD" id="cd06223">
    <property type="entry name" value="PRTases_typeI"/>
    <property type="match status" value="1"/>
</dbReference>
<dbReference type="Pfam" id="PF00156">
    <property type="entry name" value="Pribosyltran"/>
    <property type="match status" value="1"/>
</dbReference>
<reference evidence="3 4" key="1">
    <citation type="submission" date="2013-04" db="EMBL/GenBank/DDBJ databases">
        <title>The Genome Sequence of Bacteroides vulgatus dnLKV7.</title>
        <authorList>
            <consortium name="The Broad Institute Genomics Platform"/>
            <consortium name="The Broad Institute Genome Sequencing Center for Infectious Disease"/>
            <person name="Earl A."/>
            <person name="Xavier R."/>
            <person name="Kuhn K."/>
            <person name="Stappenbeck T."/>
            <person name="Walker B."/>
            <person name="Young S."/>
            <person name="Zeng Q."/>
            <person name="Gargeya S."/>
            <person name="Fitzgerald M."/>
            <person name="Haas B."/>
            <person name="Abouelleil A."/>
            <person name="Allen A.W."/>
            <person name="Alvarado L."/>
            <person name="Arachchi H.M."/>
            <person name="Berlin A.M."/>
            <person name="Chapman S.B."/>
            <person name="Gainer-Dewar J."/>
            <person name="Goldberg J."/>
            <person name="Griggs A."/>
            <person name="Gujja S."/>
            <person name="Hansen M."/>
            <person name="Howarth C."/>
            <person name="Imamovic A."/>
            <person name="Ireland A."/>
            <person name="Larimer J."/>
            <person name="McCowan C."/>
            <person name="Murphy C."/>
            <person name="Pearson M."/>
            <person name="Poon T.W."/>
            <person name="Priest M."/>
            <person name="Roberts A."/>
            <person name="Saif S."/>
            <person name="Shea T."/>
            <person name="Sisk P."/>
            <person name="Sykes S."/>
            <person name="Wortman J."/>
            <person name="Nusbaum C."/>
            <person name="Birren B."/>
        </authorList>
    </citation>
    <scope>NUCLEOTIDE SEQUENCE [LARGE SCALE GENOMIC DNA]</scope>
    <source>
        <strain evidence="4">dnLKV7</strain>
    </source>
</reference>
<dbReference type="EMBL" id="ASSN01000024">
    <property type="protein sequence ID" value="EOR98926.1"/>
    <property type="molecule type" value="Genomic_DNA"/>
</dbReference>
<comment type="caution">
    <text evidence="3">The sequence shown here is derived from an EMBL/GenBank/DDBJ whole genome shotgun (WGS) entry which is preliminary data.</text>
</comment>
<accession>R9H4I0</accession>
<gene>
    <name evidence="3" type="ORF">C800_03256</name>
</gene>